<organism evidence="7 8">
    <name type="scientific">Robbsia betulipollinis</name>
    <dbReference type="NCBI Taxonomy" id="2981849"/>
    <lineage>
        <taxon>Bacteria</taxon>
        <taxon>Pseudomonadati</taxon>
        <taxon>Pseudomonadota</taxon>
        <taxon>Betaproteobacteria</taxon>
        <taxon>Burkholderiales</taxon>
        <taxon>Burkholderiaceae</taxon>
        <taxon>Robbsia</taxon>
    </lineage>
</organism>
<evidence type="ECO:0000256" key="5">
    <source>
        <dbReference type="SAM" id="MobiDB-lite"/>
    </source>
</evidence>
<evidence type="ECO:0000256" key="2">
    <source>
        <dbReference type="ARBA" id="ARBA00023125"/>
    </source>
</evidence>
<dbReference type="SUPFAM" id="SSF46689">
    <property type="entry name" value="Homeodomain-like"/>
    <property type="match status" value="1"/>
</dbReference>
<proteinExistence type="predicted"/>
<dbReference type="Gene3D" id="1.10.357.10">
    <property type="entry name" value="Tetracycline Repressor, domain 2"/>
    <property type="match status" value="1"/>
</dbReference>
<dbReference type="InterPro" id="IPR001647">
    <property type="entry name" value="HTH_TetR"/>
</dbReference>
<dbReference type="RefSeq" id="WP_267849457.1">
    <property type="nucleotide sequence ID" value="NZ_JAPMXC010000010.1"/>
</dbReference>
<evidence type="ECO:0000256" key="4">
    <source>
        <dbReference type="PROSITE-ProRule" id="PRU00335"/>
    </source>
</evidence>
<evidence type="ECO:0000313" key="7">
    <source>
        <dbReference type="EMBL" id="MCY0389562.1"/>
    </source>
</evidence>
<dbReference type="PANTHER" id="PTHR30055">
    <property type="entry name" value="HTH-TYPE TRANSCRIPTIONAL REGULATOR RUTR"/>
    <property type="match status" value="1"/>
</dbReference>
<keyword evidence="8" id="KW-1185">Reference proteome</keyword>
<dbReference type="Pfam" id="PF00440">
    <property type="entry name" value="TetR_N"/>
    <property type="match status" value="1"/>
</dbReference>
<feature type="domain" description="HTH tetR-type" evidence="6">
    <location>
        <begin position="40"/>
        <end position="100"/>
    </location>
</feature>
<reference evidence="7" key="1">
    <citation type="submission" date="2022-11" db="EMBL/GenBank/DDBJ databases">
        <title>Robbsia betulipollinis sp. nov., isolated from pollen of birch (Betula pendula).</title>
        <authorList>
            <person name="Shi H."/>
            <person name="Ambika Manirajan B."/>
            <person name="Ratering S."/>
            <person name="Geissler-Plaum R."/>
            <person name="Schnell S."/>
        </authorList>
    </citation>
    <scope>NUCLEOTIDE SEQUENCE</scope>
    <source>
        <strain evidence="7">Bb-Pol-6</strain>
    </source>
</reference>
<keyword evidence="3" id="KW-0804">Transcription</keyword>
<dbReference type="Proteomes" id="UP001082899">
    <property type="component" value="Unassembled WGS sequence"/>
</dbReference>
<dbReference type="EMBL" id="JAPMXC010000010">
    <property type="protein sequence ID" value="MCY0389562.1"/>
    <property type="molecule type" value="Genomic_DNA"/>
</dbReference>
<evidence type="ECO:0000256" key="3">
    <source>
        <dbReference type="ARBA" id="ARBA00023163"/>
    </source>
</evidence>
<evidence type="ECO:0000313" key="8">
    <source>
        <dbReference type="Proteomes" id="UP001082899"/>
    </source>
</evidence>
<evidence type="ECO:0000256" key="1">
    <source>
        <dbReference type="ARBA" id="ARBA00023015"/>
    </source>
</evidence>
<accession>A0ABT3ZSW4</accession>
<evidence type="ECO:0000259" key="6">
    <source>
        <dbReference type="PROSITE" id="PS50977"/>
    </source>
</evidence>
<comment type="caution">
    <text evidence="7">The sequence shown here is derived from an EMBL/GenBank/DDBJ whole genome shotgun (WGS) entry which is preliminary data.</text>
</comment>
<feature type="region of interest" description="Disordered" evidence="5">
    <location>
        <begin position="1"/>
        <end position="39"/>
    </location>
</feature>
<dbReference type="InterPro" id="IPR009057">
    <property type="entry name" value="Homeodomain-like_sf"/>
</dbReference>
<feature type="DNA-binding region" description="H-T-H motif" evidence="4">
    <location>
        <begin position="63"/>
        <end position="82"/>
    </location>
</feature>
<dbReference type="PRINTS" id="PR00455">
    <property type="entry name" value="HTHTETR"/>
</dbReference>
<gene>
    <name evidence="7" type="ORF">OVY01_20665</name>
</gene>
<sequence length="230" mass="24694">MTTRSASVTMGDDERVSRGAAGDAKRAEGTARAPRQARGKARVETILDATAAVIMEKGLSGVTMHGVAKQASTPIGSMYHFFPDRDALLDALEERHATGTAEIGRDIAATSVDTWRALSPEAVVDRLAAPYIRYLESHPDCLSFMSRNYPPLTNDDAVNRYRAVIDARLPQAQAADRQLYADMLHALALGCMTVKFGAAAAPVARASQYLREVQRALTAYLTAVEAATGV</sequence>
<keyword evidence="2 4" id="KW-0238">DNA-binding</keyword>
<dbReference type="InterPro" id="IPR050109">
    <property type="entry name" value="HTH-type_TetR-like_transc_reg"/>
</dbReference>
<feature type="compositionally biased region" description="Basic and acidic residues" evidence="5">
    <location>
        <begin position="12"/>
        <end position="29"/>
    </location>
</feature>
<keyword evidence="1" id="KW-0805">Transcription regulation</keyword>
<dbReference type="PROSITE" id="PS50977">
    <property type="entry name" value="HTH_TETR_2"/>
    <property type="match status" value="1"/>
</dbReference>
<protein>
    <submittedName>
        <fullName evidence="7">TetR/AcrR family transcriptional regulator</fullName>
    </submittedName>
</protein>
<dbReference type="PANTHER" id="PTHR30055:SF234">
    <property type="entry name" value="HTH-TYPE TRANSCRIPTIONAL REGULATOR BETI"/>
    <property type="match status" value="1"/>
</dbReference>
<name>A0ABT3ZSW4_9BURK</name>